<reference evidence="2 3" key="1">
    <citation type="journal article" date="2014" name="PLoS ONE">
        <title>Genome Information of Methylobacterium oryzae, a Plant-Probiotic Methylotroph in the Phyllosphere.</title>
        <authorList>
            <person name="Kwak M.J."/>
            <person name="Jeong H."/>
            <person name="Madhaiyan M."/>
            <person name="Lee Y."/>
            <person name="Sa T.M."/>
            <person name="Oh T.K."/>
            <person name="Kim J.F."/>
        </authorList>
    </citation>
    <scope>NUCLEOTIDE SEQUENCE [LARGE SCALE GENOMIC DNA]</scope>
    <source>
        <strain evidence="2 3">CBMB20</strain>
    </source>
</reference>
<name>A0A089QF81_9HYPH</name>
<evidence type="ECO:0000313" key="3">
    <source>
        <dbReference type="Proteomes" id="UP000029492"/>
    </source>
</evidence>
<dbReference type="STRING" id="693986.MOC_5504"/>
<protein>
    <submittedName>
        <fullName evidence="2">Protein of unassigned function</fullName>
    </submittedName>
</protein>
<feature type="region of interest" description="Disordered" evidence="1">
    <location>
        <begin position="100"/>
        <end position="124"/>
    </location>
</feature>
<proteinExistence type="predicted"/>
<dbReference type="EMBL" id="CP003811">
    <property type="protein sequence ID" value="AIQ93259.1"/>
    <property type="molecule type" value="Genomic_DNA"/>
</dbReference>
<gene>
    <name evidence="2" type="ORF">MOC_5504</name>
</gene>
<dbReference type="Proteomes" id="UP000029492">
    <property type="component" value="Chromosome"/>
</dbReference>
<evidence type="ECO:0000256" key="1">
    <source>
        <dbReference type="SAM" id="MobiDB-lite"/>
    </source>
</evidence>
<sequence length="124" mass="13552">MSIPRAAMSVFPGGIGLHHARRLVRRLVRRLARRPAGERDGLRAEAWLRVEARRRVGIAPREAARRSRSVTRISAALFSGEGGSQAFPAAVHHAAPCATWPEPQIPTHDCENADRPPVPGQKTS</sequence>
<dbReference type="HOGENOM" id="CLU_2001217_0_0_5"/>
<accession>A0A089QF81</accession>
<keyword evidence="3" id="KW-1185">Reference proteome</keyword>
<dbReference type="AlphaFoldDB" id="A0A089QF81"/>
<organism evidence="2 3">
    <name type="scientific">Methylobacterium oryzae CBMB20</name>
    <dbReference type="NCBI Taxonomy" id="693986"/>
    <lineage>
        <taxon>Bacteria</taxon>
        <taxon>Pseudomonadati</taxon>
        <taxon>Pseudomonadota</taxon>
        <taxon>Alphaproteobacteria</taxon>
        <taxon>Hyphomicrobiales</taxon>
        <taxon>Methylobacteriaceae</taxon>
        <taxon>Methylobacterium</taxon>
    </lineage>
</organism>
<dbReference type="KEGG" id="mor:MOC_5504"/>
<evidence type="ECO:0000313" key="2">
    <source>
        <dbReference type="EMBL" id="AIQ93259.1"/>
    </source>
</evidence>